<dbReference type="InterPro" id="IPR027417">
    <property type="entry name" value="P-loop_NTPase"/>
</dbReference>
<dbReference type="SUPFAM" id="SSF52540">
    <property type="entry name" value="P-loop containing nucleoside triphosphate hydrolases"/>
    <property type="match status" value="1"/>
</dbReference>
<dbReference type="Gene3D" id="3.40.50.300">
    <property type="entry name" value="P-loop containing nucleotide triphosphate hydrolases"/>
    <property type="match status" value="1"/>
</dbReference>
<organism evidence="1">
    <name type="scientific">marine sediment metagenome</name>
    <dbReference type="NCBI Taxonomy" id="412755"/>
    <lineage>
        <taxon>unclassified sequences</taxon>
        <taxon>metagenomes</taxon>
        <taxon>ecological metagenomes</taxon>
    </lineage>
</organism>
<dbReference type="PANTHER" id="PTHR11783">
    <property type="entry name" value="SULFOTRANSFERASE SULT"/>
    <property type="match status" value="1"/>
</dbReference>
<evidence type="ECO:0000313" key="1">
    <source>
        <dbReference type="EMBL" id="KKN13413.1"/>
    </source>
</evidence>
<evidence type="ECO:0008006" key="2">
    <source>
        <dbReference type="Google" id="ProtNLM"/>
    </source>
</evidence>
<proteinExistence type="predicted"/>
<reference evidence="1" key="1">
    <citation type="journal article" date="2015" name="Nature">
        <title>Complex archaea that bridge the gap between prokaryotes and eukaryotes.</title>
        <authorList>
            <person name="Spang A."/>
            <person name="Saw J.H."/>
            <person name="Jorgensen S.L."/>
            <person name="Zaremba-Niedzwiedzka K."/>
            <person name="Martijn J."/>
            <person name="Lind A.E."/>
            <person name="van Eijk R."/>
            <person name="Schleper C."/>
            <person name="Guy L."/>
            <person name="Ettema T.J."/>
        </authorList>
    </citation>
    <scope>NUCLEOTIDE SEQUENCE</scope>
</reference>
<sequence>MRRFFICGSPKSGTTWAQRILDEHPKITCSGEGHFIEQIAKPMLGAVDSFNQTQIVVSEQVYSGKRYYRHLKPLDTIDSARLLIDKLMMARANDQTEIVGDKTPRYFHWLDDLDLLYRGCAFINVMRDPRDVAVSLLRHAERQRPGADYAIGAEGYLKALKVSTEHWIDAHAKTAVFANKHPGRLLDVCYEKMLADPVGQFERMVTHLGVTVSREISETCVGATSFERLSGRKPGQEDKSSFLRKGIAGDWKNVLRDVDVEYIQNACKEGMQARGYL</sequence>
<gene>
    <name evidence="1" type="ORF">LCGC14_1006570</name>
</gene>
<accession>A0A0F9R7L8</accession>
<name>A0A0F9R7L8_9ZZZZ</name>
<dbReference type="AlphaFoldDB" id="A0A0F9R7L8"/>
<dbReference type="EMBL" id="LAZR01003924">
    <property type="protein sequence ID" value="KKN13413.1"/>
    <property type="molecule type" value="Genomic_DNA"/>
</dbReference>
<protein>
    <recommendedName>
        <fullName evidence="2">Sulfotransferase domain-containing protein</fullName>
    </recommendedName>
</protein>
<dbReference type="Pfam" id="PF13469">
    <property type="entry name" value="Sulfotransfer_3"/>
    <property type="match status" value="1"/>
</dbReference>
<comment type="caution">
    <text evidence="1">The sequence shown here is derived from an EMBL/GenBank/DDBJ whole genome shotgun (WGS) entry which is preliminary data.</text>
</comment>